<dbReference type="eggNOG" id="ENOG502S7AM">
    <property type="taxonomic scope" value="Eukaryota"/>
</dbReference>
<evidence type="ECO:0000313" key="3">
    <source>
        <dbReference type="Proteomes" id="UP000001610"/>
    </source>
</evidence>
<sequence>MALTIKQLHGAASFLITLEPLDTSDIALSTPSLSILLDPQTTTTTTGVLPTIDLVLISSARRRHCHEATLRQLPSHTRILAAVPAAARRIRGWRHFDPAVVECLPRWDDNDDDRVLRIPVLAARGGVPGEVTLTAIRRKRGGAAHASIGITYRPPTATRPWLWCAAPGDTLVPPPPPGLPTPALSFSSSGSSSPVSSTSAHPSPPLAPRTPPPPPPPSITSPRRRRPVHHPPSPDRGGAGGVSILFAPRGVPYRGVQGYAATHLLNEAVLPLTALLHCFDAPSTVWPRGGSGRETASALGARAWIGVGPGHADAVQRALDESFKRGMASPGNMLRRSAGLHPTEVRALATGDELSLTSEGVWDEETLFADEGKAPRVMLGLGLDMDRDEERLLSGALGVDWVDALR</sequence>
<evidence type="ECO:0000313" key="2">
    <source>
        <dbReference type="EMBL" id="EGX92182.1"/>
    </source>
</evidence>
<proteinExistence type="predicted"/>
<dbReference type="AlphaFoldDB" id="G3JK52"/>
<accession>G3JK52</accession>
<evidence type="ECO:0000256" key="1">
    <source>
        <dbReference type="SAM" id="MobiDB-lite"/>
    </source>
</evidence>
<dbReference type="InterPro" id="IPR036866">
    <property type="entry name" value="RibonucZ/Hydroxyglut_hydro"/>
</dbReference>
<dbReference type="KEGG" id="cmt:CCM_06343"/>
<dbReference type="Gene3D" id="3.60.15.10">
    <property type="entry name" value="Ribonuclease Z/Hydroxyacylglutathione hydrolase-like"/>
    <property type="match status" value="1"/>
</dbReference>
<feature type="region of interest" description="Disordered" evidence="1">
    <location>
        <begin position="173"/>
        <end position="243"/>
    </location>
</feature>
<feature type="compositionally biased region" description="Low complexity" evidence="1">
    <location>
        <begin position="181"/>
        <end position="201"/>
    </location>
</feature>
<feature type="compositionally biased region" description="Pro residues" evidence="1">
    <location>
        <begin position="202"/>
        <end position="219"/>
    </location>
</feature>
<organism evidence="2 3">
    <name type="scientific">Cordyceps militaris (strain CM01)</name>
    <name type="common">Caterpillar fungus</name>
    <dbReference type="NCBI Taxonomy" id="983644"/>
    <lineage>
        <taxon>Eukaryota</taxon>
        <taxon>Fungi</taxon>
        <taxon>Dikarya</taxon>
        <taxon>Ascomycota</taxon>
        <taxon>Pezizomycotina</taxon>
        <taxon>Sordariomycetes</taxon>
        <taxon>Hypocreomycetidae</taxon>
        <taxon>Hypocreales</taxon>
        <taxon>Cordycipitaceae</taxon>
        <taxon>Cordyceps</taxon>
    </lineage>
</organism>
<dbReference type="EMBL" id="JH126402">
    <property type="protein sequence ID" value="EGX92182.1"/>
    <property type="molecule type" value="Genomic_DNA"/>
</dbReference>
<dbReference type="OMA" id="WIPAKRD"/>
<dbReference type="OrthoDB" id="332863at2759"/>
<dbReference type="VEuPathDB" id="FungiDB:CCM_06343"/>
<dbReference type="InParanoid" id="G3JK52"/>
<dbReference type="Proteomes" id="UP000001610">
    <property type="component" value="Unassembled WGS sequence"/>
</dbReference>
<dbReference type="GeneID" id="18168357"/>
<gene>
    <name evidence="2" type="ORF">CCM_06343</name>
</gene>
<protein>
    <submittedName>
        <fullName evidence="2">Uncharacterized protein</fullName>
    </submittedName>
</protein>
<reference evidence="2 3" key="1">
    <citation type="journal article" date="2011" name="Genome Biol.">
        <title>Genome sequence of the insect pathogenic fungus Cordyceps militaris, a valued traditional Chinese medicine.</title>
        <authorList>
            <person name="Zheng P."/>
            <person name="Xia Y."/>
            <person name="Xiao G."/>
            <person name="Xiong C."/>
            <person name="Hu X."/>
            <person name="Zhang S."/>
            <person name="Zheng H."/>
            <person name="Huang Y."/>
            <person name="Zhou Y."/>
            <person name="Wang S."/>
            <person name="Zhao G.P."/>
            <person name="Liu X."/>
            <person name="St Leger R.J."/>
            <person name="Wang C."/>
        </authorList>
    </citation>
    <scope>NUCLEOTIDE SEQUENCE [LARGE SCALE GENOMIC DNA]</scope>
    <source>
        <strain evidence="2 3">CM01</strain>
    </source>
</reference>
<dbReference type="HOGENOM" id="CLU_047435_2_0_1"/>
<keyword evidence="3" id="KW-1185">Reference proteome</keyword>
<dbReference type="RefSeq" id="XP_006671546.1">
    <property type="nucleotide sequence ID" value="XM_006671483.1"/>
</dbReference>
<name>G3JK52_CORMM</name>